<protein>
    <submittedName>
        <fullName evidence="2">Uncharacterized protein</fullName>
    </submittedName>
</protein>
<dbReference type="EMBL" id="CP036266">
    <property type="protein sequence ID" value="QDT23281.1"/>
    <property type="molecule type" value="Genomic_DNA"/>
</dbReference>
<feature type="compositionally biased region" description="Basic and acidic residues" evidence="1">
    <location>
        <begin position="120"/>
        <end position="142"/>
    </location>
</feature>
<feature type="compositionally biased region" description="Acidic residues" evidence="1">
    <location>
        <begin position="102"/>
        <end position="118"/>
    </location>
</feature>
<proteinExistence type="predicted"/>
<dbReference type="AlphaFoldDB" id="A0A517PV76"/>
<gene>
    <name evidence="2" type="ORF">HG66A1_50980</name>
</gene>
<feature type="region of interest" description="Disordered" evidence="1">
    <location>
        <begin position="25"/>
        <end position="167"/>
    </location>
</feature>
<sequence>MLIRGMRCLMLLGLGLVLLQPDPGGLSSAAAQETPSEGLGYSPYYPANQPDDSDLSVNFNEENQEGDRKMPNDSRRENARRGAKNPPDYVNRPAEHRRRDDNPDDQWFDDDWWYDGSEENPPRETPRRDDPRGERSDTDHPRGALPRRGRPPRRDNPQRDNPREDSARFDEDWWHDDSTWFDENWWQDQREEYDYQLGREDADEYRYYDNYYGDNDLPQHWWEMDNNGRYMPEQLQGLNQRYEGEPADRPENNIYTDWWEDHGAGYGYQYGHSNLSNQYYTADDWWD</sequence>
<evidence type="ECO:0000313" key="2">
    <source>
        <dbReference type="EMBL" id="QDT23281.1"/>
    </source>
</evidence>
<reference evidence="2 3" key="1">
    <citation type="submission" date="2019-02" db="EMBL/GenBank/DDBJ databases">
        <title>Deep-cultivation of Planctomycetes and their phenomic and genomic characterization uncovers novel biology.</title>
        <authorList>
            <person name="Wiegand S."/>
            <person name="Jogler M."/>
            <person name="Boedeker C."/>
            <person name="Pinto D."/>
            <person name="Vollmers J."/>
            <person name="Rivas-Marin E."/>
            <person name="Kohn T."/>
            <person name="Peeters S.H."/>
            <person name="Heuer A."/>
            <person name="Rast P."/>
            <person name="Oberbeckmann S."/>
            <person name="Bunk B."/>
            <person name="Jeske O."/>
            <person name="Meyerdierks A."/>
            <person name="Storesund J.E."/>
            <person name="Kallscheuer N."/>
            <person name="Luecker S."/>
            <person name="Lage O.M."/>
            <person name="Pohl T."/>
            <person name="Merkel B.J."/>
            <person name="Hornburger P."/>
            <person name="Mueller R.-W."/>
            <person name="Bruemmer F."/>
            <person name="Labrenz M."/>
            <person name="Spormann A.M."/>
            <person name="Op den Camp H."/>
            <person name="Overmann J."/>
            <person name="Amann R."/>
            <person name="Jetten M.S.M."/>
            <person name="Mascher T."/>
            <person name="Medema M.H."/>
            <person name="Devos D.P."/>
            <person name="Kaster A.-K."/>
            <person name="Ovreas L."/>
            <person name="Rohde M."/>
            <person name="Galperin M.Y."/>
            <person name="Jogler C."/>
        </authorList>
    </citation>
    <scope>NUCLEOTIDE SEQUENCE [LARGE SCALE GENOMIC DNA]</scope>
    <source>
        <strain evidence="2 3">HG66A1</strain>
    </source>
</reference>
<keyword evidence="3" id="KW-1185">Reference proteome</keyword>
<dbReference type="Proteomes" id="UP000320421">
    <property type="component" value="Chromosome"/>
</dbReference>
<accession>A0A517PV76</accession>
<name>A0A517PV76_9PLAN</name>
<feature type="compositionally biased region" description="Basic and acidic residues" evidence="1">
    <location>
        <begin position="65"/>
        <end position="80"/>
    </location>
</feature>
<evidence type="ECO:0000256" key="1">
    <source>
        <dbReference type="SAM" id="MobiDB-lite"/>
    </source>
</evidence>
<feature type="compositionally biased region" description="Basic and acidic residues" evidence="1">
    <location>
        <begin position="152"/>
        <end position="167"/>
    </location>
</feature>
<organism evidence="2 3">
    <name type="scientific">Gimesia chilikensis</name>
    <dbReference type="NCBI Taxonomy" id="2605989"/>
    <lineage>
        <taxon>Bacteria</taxon>
        <taxon>Pseudomonadati</taxon>
        <taxon>Planctomycetota</taxon>
        <taxon>Planctomycetia</taxon>
        <taxon>Planctomycetales</taxon>
        <taxon>Planctomycetaceae</taxon>
        <taxon>Gimesia</taxon>
    </lineage>
</organism>
<evidence type="ECO:0000313" key="3">
    <source>
        <dbReference type="Proteomes" id="UP000320421"/>
    </source>
</evidence>